<dbReference type="AlphaFoldDB" id="A0A917RF24"/>
<keyword evidence="3" id="KW-1185">Reference proteome</keyword>
<evidence type="ECO:0000313" key="2">
    <source>
        <dbReference type="EMBL" id="GGL03013.1"/>
    </source>
</evidence>
<dbReference type="Proteomes" id="UP000637788">
    <property type="component" value="Unassembled WGS sequence"/>
</dbReference>
<proteinExistence type="predicted"/>
<evidence type="ECO:0000256" key="1">
    <source>
        <dbReference type="SAM" id="MobiDB-lite"/>
    </source>
</evidence>
<evidence type="ECO:0000313" key="3">
    <source>
        <dbReference type="Proteomes" id="UP000637788"/>
    </source>
</evidence>
<sequence>MGLRSSLVDAVLARAIQQEDKHDYRRALRNYRWIVKHGRGNGLDVRVAATGGVYRVLREVHRHAPATTETDLDAARTTAAQSLLARARMSRGHGRLAEAQRDFRAAIDQRVWKLSGEAAHELAEMIDDARGNPRDDRYPTTPYDQDQPRRIRPRTVGPDPRENLRALGHATESDALAAAITLCRTALQHPKGLFDRRGISALLVQLLDDYGDAAGAAAARAHQELPLKLDAALSEVEPNYTYYRPQEFAPFLIARLRPTEIVEHLQASTLQLPQPPESLWGGYLILTGERLLFLEDFFYPRQGDPDRPNPKYEMLAVERTSVTGSTFSQNRYGNALWHFRFPPTADGEAAHQGELRVDVGRHVDLWRAAFPR</sequence>
<dbReference type="EMBL" id="BMPQ01000029">
    <property type="protein sequence ID" value="GGL03013.1"/>
    <property type="molecule type" value="Genomic_DNA"/>
</dbReference>
<reference evidence="2" key="1">
    <citation type="journal article" date="2014" name="Int. J. Syst. Evol. Microbiol.">
        <title>Complete genome sequence of Corynebacterium casei LMG S-19264T (=DSM 44701T), isolated from a smear-ripened cheese.</title>
        <authorList>
            <consortium name="US DOE Joint Genome Institute (JGI-PGF)"/>
            <person name="Walter F."/>
            <person name="Albersmeier A."/>
            <person name="Kalinowski J."/>
            <person name="Ruckert C."/>
        </authorList>
    </citation>
    <scope>NUCLEOTIDE SEQUENCE</scope>
    <source>
        <strain evidence="2">JCM 3035</strain>
    </source>
</reference>
<feature type="compositionally biased region" description="Basic and acidic residues" evidence="1">
    <location>
        <begin position="125"/>
        <end position="138"/>
    </location>
</feature>
<comment type="caution">
    <text evidence="2">The sequence shown here is derived from an EMBL/GenBank/DDBJ whole genome shotgun (WGS) entry which is preliminary data.</text>
</comment>
<accession>A0A917RF24</accession>
<reference evidence="2" key="2">
    <citation type="submission" date="2020-09" db="EMBL/GenBank/DDBJ databases">
        <authorList>
            <person name="Sun Q."/>
            <person name="Ohkuma M."/>
        </authorList>
    </citation>
    <scope>NUCLEOTIDE SEQUENCE</scope>
    <source>
        <strain evidence="2">JCM 3035</strain>
    </source>
</reference>
<organism evidence="2 3">
    <name type="scientific">Streptomyces flaveus</name>
    <dbReference type="NCBI Taxonomy" id="66370"/>
    <lineage>
        <taxon>Bacteria</taxon>
        <taxon>Bacillati</taxon>
        <taxon>Actinomycetota</taxon>
        <taxon>Actinomycetes</taxon>
        <taxon>Kitasatosporales</taxon>
        <taxon>Streptomycetaceae</taxon>
        <taxon>Streptomyces</taxon>
        <taxon>Streptomyces aurantiacus group</taxon>
    </lineage>
</organism>
<protein>
    <submittedName>
        <fullName evidence="2">Uncharacterized protein</fullName>
    </submittedName>
</protein>
<gene>
    <name evidence="2" type="ORF">GCM10010094_74700</name>
</gene>
<dbReference type="RefSeq" id="WP_189326182.1">
    <property type="nucleotide sequence ID" value="NZ_BMPQ01000029.1"/>
</dbReference>
<feature type="region of interest" description="Disordered" evidence="1">
    <location>
        <begin position="125"/>
        <end position="160"/>
    </location>
</feature>
<name>A0A917RF24_9ACTN</name>